<dbReference type="OrthoDB" id="1363772at2"/>
<protein>
    <submittedName>
        <fullName evidence="1">Uncharacterized protein</fullName>
    </submittedName>
</protein>
<reference evidence="1 2" key="1">
    <citation type="submission" date="2018-01" db="EMBL/GenBank/DDBJ databases">
        <title>G. obscuriglobus.</title>
        <authorList>
            <person name="Franke J."/>
            <person name="Blomberg W."/>
            <person name="Selmecki A."/>
        </authorList>
    </citation>
    <scope>NUCLEOTIDE SEQUENCE [LARGE SCALE GENOMIC DNA]</scope>
    <source>
        <strain evidence="1 2">DSM 5831</strain>
    </source>
</reference>
<dbReference type="KEGG" id="gog:C1280_17060"/>
<accession>A0A2Z3H2H1</accession>
<organism evidence="1 2">
    <name type="scientific">Gemmata obscuriglobus</name>
    <dbReference type="NCBI Taxonomy" id="114"/>
    <lineage>
        <taxon>Bacteria</taxon>
        <taxon>Pseudomonadati</taxon>
        <taxon>Planctomycetota</taxon>
        <taxon>Planctomycetia</taxon>
        <taxon>Gemmatales</taxon>
        <taxon>Gemmataceae</taxon>
        <taxon>Gemmata</taxon>
    </lineage>
</organism>
<name>A0A2Z3H2H1_9BACT</name>
<evidence type="ECO:0000313" key="2">
    <source>
        <dbReference type="Proteomes" id="UP000245802"/>
    </source>
</evidence>
<keyword evidence="2" id="KW-1185">Reference proteome</keyword>
<evidence type="ECO:0000313" key="1">
    <source>
        <dbReference type="EMBL" id="AWM38522.1"/>
    </source>
</evidence>
<gene>
    <name evidence="1" type="ORF">C1280_17060</name>
</gene>
<dbReference type="AlphaFoldDB" id="A0A2Z3H2H1"/>
<dbReference type="RefSeq" id="WP_010036579.1">
    <property type="nucleotide sequence ID" value="NZ_CP025958.1"/>
</dbReference>
<proteinExistence type="predicted"/>
<dbReference type="EMBL" id="CP025958">
    <property type="protein sequence ID" value="AWM38522.1"/>
    <property type="molecule type" value="Genomic_DNA"/>
</dbReference>
<sequence>MGLGSHANVHNTCLRLLASKGYALRVTGEVIEEGQFPTDCHWIAEKDGFYFCAHNPIELLGLVAVRDHLQPQEDVPYWWAIRGADLSTELLERAFGDCKLGTGREALE</sequence>
<dbReference type="Proteomes" id="UP000245802">
    <property type="component" value="Chromosome"/>
</dbReference>